<dbReference type="Proteomes" id="UP000321405">
    <property type="component" value="Unassembled WGS sequence"/>
</dbReference>
<dbReference type="Pfam" id="PF03466">
    <property type="entry name" value="LysR_substrate"/>
    <property type="match status" value="1"/>
</dbReference>
<dbReference type="InterPro" id="IPR058163">
    <property type="entry name" value="LysR-type_TF_proteobact-type"/>
</dbReference>
<evidence type="ECO:0000256" key="2">
    <source>
        <dbReference type="ARBA" id="ARBA00023015"/>
    </source>
</evidence>
<evidence type="ECO:0000313" key="7">
    <source>
        <dbReference type="Proteomes" id="UP000321405"/>
    </source>
</evidence>
<reference evidence="6 7" key="1">
    <citation type="submission" date="2019-07" db="EMBL/GenBank/DDBJ databases">
        <title>Whole genome shotgun sequence of Swaminathania salitolerans NBRC 104436.</title>
        <authorList>
            <person name="Hosoyama A."/>
            <person name="Uohara A."/>
            <person name="Ohji S."/>
            <person name="Ichikawa N."/>
        </authorList>
    </citation>
    <scope>NUCLEOTIDE SEQUENCE [LARGE SCALE GENOMIC DNA]</scope>
    <source>
        <strain evidence="6 7">NBRC 104436</strain>
    </source>
</reference>
<dbReference type="InterPro" id="IPR000847">
    <property type="entry name" value="LysR_HTH_N"/>
</dbReference>
<dbReference type="InterPro" id="IPR036390">
    <property type="entry name" value="WH_DNA-bd_sf"/>
</dbReference>
<evidence type="ECO:0000313" key="6">
    <source>
        <dbReference type="EMBL" id="GEL01527.1"/>
    </source>
</evidence>
<dbReference type="SUPFAM" id="SSF46785">
    <property type="entry name" value="Winged helix' DNA-binding domain"/>
    <property type="match status" value="1"/>
</dbReference>
<dbReference type="GO" id="GO:0006351">
    <property type="term" value="P:DNA-templated transcription"/>
    <property type="evidence" value="ECO:0007669"/>
    <property type="project" value="TreeGrafter"/>
</dbReference>
<organism evidence="6 7">
    <name type="scientific">Swaminathania salitolerans</name>
    <dbReference type="NCBI Taxonomy" id="182838"/>
    <lineage>
        <taxon>Bacteria</taxon>
        <taxon>Pseudomonadati</taxon>
        <taxon>Pseudomonadota</taxon>
        <taxon>Alphaproteobacteria</taxon>
        <taxon>Acetobacterales</taxon>
        <taxon>Acetobacteraceae</taxon>
        <taxon>Swaminathania</taxon>
    </lineage>
</organism>
<evidence type="ECO:0000259" key="5">
    <source>
        <dbReference type="PROSITE" id="PS50931"/>
    </source>
</evidence>
<dbReference type="Gene3D" id="1.10.10.10">
    <property type="entry name" value="Winged helix-like DNA-binding domain superfamily/Winged helix DNA-binding domain"/>
    <property type="match status" value="1"/>
</dbReference>
<dbReference type="Gene3D" id="3.40.190.290">
    <property type="match status" value="1"/>
</dbReference>
<evidence type="ECO:0000256" key="3">
    <source>
        <dbReference type="ARBA" id="ARBA00023125"/>
    </source>
</evidence>
<name>A0A511BMH9_9PROT</name>
<evidence type="ECO:0000256" key="4">
    <source>
        <dbReference type="ARBA" id="ARBA00023163"/>
    </source>
</evidence>
<keyword evidence="7" id="KW-1185">Reference proteome</keyword>
<accession>A0A511BMH9</accession>
<dbReference type="RefSeq" id="WP_147092463.1">
    <property type="nucleotide sequence ID" value="NZ_BJVC01000001.1"/>
</dbReference>
<dbReference type="PANTHER" id="PTHR30537">
    <property type="entry name" value="HTH-TYPE TRANSCRIPTIONAL REGULATOR"/>
    <property type="match status" value="1"/>
</dbReference>
<dbReference type="FunFam" id="1.10.10.10:FF:000001">
    <property type="entry name" value="LysR family transcriptional regulator"/>
    <property type="match status" value="1"/>
</dbReference>
<keyword evidence="3" id="KW-0238">DNA-binding</keyword>
<dbReference type="GO" id="GO:0003700">
    <property type="term" value="F:DNA-binding transcription factor activity"/>
    <property type="evidence" value="ECO:0007669"/>
    <property type="project" value="InterPro"/>
</dbReference>
<dbReference type="PANTHER" id="PTHR30537:SF72">
    <property type="entry name" value="LYSR FAMILY TRANSCRIPTIONAL REGULATOR"/>
    <property type="match status" value="1"/>
</dbReference>
<dbReference type="OrthoDB" id="9812435at2"/>
<dbReference type="Pfam" id="PF00126">
    <property type="entry name" value="HTH_1"/>
    <property type="match status" value="1"/>
</dbReference>
<protein>
    <submittedName>
        <fullName evidence="6">LysR family transcriptional regulator</fullName>
    </submittedName>
</protein>
<dbReference type="InterPro" id="IPR005119">
    <property type="entry name" value="LysR_subst-bd"/>
</dbReference>
<proteinExistence type="inferred from homology"/>
<dbReference type="CDD" id="cd08472">
    <property type="entry name" value="PBP2_CrgA_like_3"/>
    <property type="match status" value="1"/>
</dbReference>
<dbReference type="SUPFAM" id="SSF53850">
    <property type="entry name" value="Periplasmic binding protein-like II"/>
    <property type="match status" value="1"/>
</dbReference>
<gene>
    <name evidence="6" type="ORF">SSA02_06900</name>
</gene>
<keyword evidence="2" id="KW-0805">Transcription regulation</keyword>
<dbReference type="GO" id="GO:0043565">
    <property type="term" value="F:sequence-specific DNA binding"/>
    <property type="evidence" value="ECO:0007669"/>
    <property type="project" value="TreeGrafter"/>
</dbReference>
<dbReference type="AlphaFoldDB" id="A0A511BMH9"/>
<dbReference type="PROSITE" id="PS50931">
    <property type="entry name" value="HTH_LYSR"/>
    <property type="match status" value="1"/>
</dbReference>
<comment type="similarity">
    <text evidence="1">Belongs to the LysR transcriptional regulatory family.</text>
</comment>
<dbReference type="InterPro" id="IPR036388">
    <property type="entry name" value="WH-like_DNA-bd_sf"/>
</dbReference>
<sequence length="304" mass="32801">MDRLASIALFLRIVERGSFTAAAASCGVSRPAATAAIQALETRLGTRLLQRSTRHVRPTQDGQLYYDRCLSALGALEEADRAIGKALTGTIRLDTIGHLARTVILPALPGFLARHPGLVVHLGEGERLIDLLREGVDCVIRGGPVPDSDMIARPLGVLPEITVASPDYLARYGVPATPDDLDGHVMIGFASSRTKQILPLEFTRAGDVLEYALPARLVVSGAESCAAAARLGFGLAQAPRYRFEDDIAAGRLVEVLRDFPPLPTPLTLLYPSNRQLAPRVRIFMDWLIEIFAPLTEAGRADPGR</sequence>
<feature type="domain" description="HTH lysR-type" evidence="5">
    <location>
        <begin position="1"/>
        <end position="59"/>
    </location>
</feature>
<evidence type="ECO:0000256" key="1">
    <source>
        <dbReference type="ARBA" id="ARBA00009437"/>
    </source>
</evidence>
<keyword evidence="4" id="KW-0804">Transcription</keyword>
<comment type="caution">
    <text evidence="6">The sequence shown here is derived from an EMBL/GenBank/DDBJ whole genome shotgun (WGS) entry which is preliminary data.</text>
</comment>
<dbReference type="EMBL" id="BJVC01000001">
    <property type="protein sequence ID" value="GEL01527.1"/>
    <property type="molecule type" value="Genomic_DNA"/>
</dbReference>